<comment type="caution">
    <text evidence="2">The sequence shown here is derived from an EMBL/GenBank/DDBJ whole genome shotgun (WGS) entry which is preliminary data.</text>
</comment>
<dbReference type="Pfam" id="PF00781">
    <property type="entry name" value="DAGK_cat"/>
    <property type="match status" value="1"/>
</dbReference>
<dbReference type="Gene3D" id="2.60.200.40">
    <property type="match status" value="1"/>
</dbReference>
<dbReference type="PANTHER" id="PTHR12358:SF108">
    <property type="entry name" value="DAGKC DOMAIN-CONTAINING PROTEIN"/>
    <property type="match status" value="1"/>
</dbReference>
<sequence length="370" mass="40921">MTEKAVIRLPPYLRPDREIHVVISVLSGRHNAQGYYDETLKPLLDSHGITYSTHTTTSTGSIINLTEKLFLINATQGVKQTIILLSGDGGVVDIVNTLTGNLDRRHDDMRPAAVFFKPVLVLIPMGTANALAWSCKVANEPLKYLMDGTPRSLPSFRAQFSPGAKFVVNEGKDREGLADSDEYETTMYGAVVFSWGLHASLVAMSDTTEYRKHGVDRFKMAAGQLLADAHQYRGKVKWRKGDDDWRDLPGDEHSYVLATLVSNLEEKFQISPATQPVDGTLRLVSIGAEAADEIMRLLGLAYQGGKHVADPKVTYEDIDGLRIEFDEEDEQWRMVCIDGKIVAIAKGGWVEVTRIPGTGMDARRVVEVVC</sequence>
<name>A0AAN6ENC3_EXODE</name>
<dbReference type="Gene3D" id="3.40.50.10330">
    <property type="entry name" value="Probable inorganic polyphosphate/atp-NAD kinase, domain 1"/>
    <property type="match status" value="1"/>
</dbReference>
<dbReference type="InterPro" id="IPR016064">
    <property type="entry name" value="NAD/diacylglycerol_kinase_sf"/>
</dbReference>
<reference evidence="2" key="1">
    <citation type="submission" date="2023-01" db="EMBL/GenBank/DDBJ databases">
        <title>Exophiala dermititidis isolated from Cystic Fibrosis Patient.</title>
        <authorList>
            <person name="Kurbessoian T."/>
            <person name="Crocker A."/>
            <person name="Murante D."/>
            <person name="Hogan D.A."/>
            <person name="Stajich J.E."/>
        </authorList>
    </citation>
    <scope>NUCLEOTIDE SEQUENCE</scope>
    <source>
        <strain evidence="2">Ex8</strain>
    </source>
</reference>
<organism evidence="2 3">
    <name type="scientific">Exophiala dermatitidis</name>
    <name type="common">Black yeast-like fungus</name>
    <name type="synonym">Wangiella dermatitidis</name>
    <dbReference type="NCBI Taxonomy" id="5970"/>
    <lineage>
        <taxon>Eukaryota</taxon>
        <taxon>Fungi</taxon>
        <taxon>Dikarya</taxon>
        <taxon>Ascomycota</taxon>
        <taxon>Pezizomycotina</taxon>
        <taxon>Eurotiomycetes</taxon>
        <taxon>Chaetothyriomycetidae</taxon>
        <taxon>Chaetothyriales</taxon>
        <taxon>Herpotrichiellaceae</taxon>
        <taxon>Exophiala</taxon>
    </lineage>
</organism>
<proteinExistence type="predicted"/>
<dbReference type="PROSITE" id="PS50146">
    <property type="entry name" value="DAGK"/>
    <property type="match status" value="1"/>
</dbReference>
<evidence type="ECO:0000313" key="2">
    <source>
        <dbReference type="EMBL" id="KAJ8988550.1"/>
    </source>
</evidence>
<dbReference type="InterPro" id="IPR017438">
    <property type="entry name" value="ATP-NAD_kinase_N"/>
</dbReference>
<evidence type="ECO:0000313" key="3">
    <source>
        <dbReference type="Proteomes" id="UP001161757"/>
    </source>
</evidence>
<dbReference type="InterPro" id="IPR001206">
    <property type="entry name" value="Diacylglycerol_kinase_cat_dom"/>
</dbReference>
<dbReference type="InterPro" id="IPR050187">
    <property type="entry name" value="Lipid_Phosphate_FormReg"/>
</dbReference>
<dbReference type="GO" id="GO:0001727">
    <property type="term" value="F:lipid kinase activity"/>
    <property type="evidence" value="ECO:0007669"/>
    <property type="project" value="TreeGrafter"/>
</dbReference>
<dbReference type="Proteomes" id="UP001161757">
    <property type="component" value="Unassembled WGS sequence"/>
</dbReference>
<gene>
    <name evidence="2" type="ORF">HRR80_007573</name>
</gene>
<dbReference type="GO" id="GO:0016020">
    <property type="term" value="C:membrane"/>
    <property type="evidence" value="ECO:0007669"/>
    <property type="project" value="TreeGrafter"/>
</dbReference>
<dbReference type="SUPFAM" id="SSF111331">
    <property type="entry name" value="NAD kinase/diacylglycerol kinase-like"/>
    <property type="match status" value="1"/>
</dbReference>
<feature type="domain" description="DAGKc" evidence="1">
    <location>
        <begin position="14"/>
        <end position="163"/>
    </location>
</feature>
<dbReference type="GO" id="GO:0005737">
    <property type="term" value="C:cytoplasm"/>
    <property type="evidence" value="ECO:0007669"/>
    <property type="project" value="TreeGrafter"/>
</dbReference>
<dbReference type="PANTHER" id="PTHR12358">
    <property type="entry name" value="SPHINGOSINE KINASE"/>
    <property type="match status" value="1"/>
</dbReference>
<dbReference type="GO" id="GO:0046512">
    <property type="term" value="P:sphingosine biosynthetic process"/>
    <property type="evidence" value="ECO:0007669"/>
    <property type="project" value="TreeGrafter"/>
</dbReference>
<protein>
    <recommendedName>
        <fullName evidence="1">DAGKc domain-containing protein</fullName>
    </recommendedName>
</protein>
<accession>A0AAN6ENC3</accession>
<dbReference type="AlphaFoldDB" id="A0AAN6ENC3"/>
<evidence type="ECO:0000259" key="1">
    <source>
        <dbReference type="PROSITE" id="PS50146"/>
    </source>
</evidence>
<dbReference type="EMBL" id="JAJGCB010000018">
    <property type="protein sequence ID" value="KAJ8988550.1"/>
    <property type="molecule type" value="Genomic_DNA"/>
</dbReference>